<sequence>MNTGLSVSVILLPDGWSDTLLRATIDNLRRALGSVQGEIILASRDHSGLEEPSWIEAAALDTGCLFVPSVARTRAGTFNSAAAVAGGEFLLIADEDWFFPDGAVAAALESLTSRDGSHAGVFERRDVAGAQDLTLLVESISASSMRYVESTPRPRWNRGMAMLCRADLFVRLRGLDEREAFDSHVGWDLCVRLGRAAETIEWFAEPQLTAYHALGGTCPDPARHGPEGDHHRRNRVALLEEDPSIYRNLIDWSVPRELRRPLVSVCIATRDRGDYIAESIKSVLAQTFADFEVIVVDDGSTDTTREAVAAIQDPRVRYVFQSPSGISAARNRGADESRGFFTAVHDDDDLMLPWRLEAGLAALNKDVDATFGAWVNFDDETAAMVLHATREAFTQELLAFNGMGPGHATWLLPTALVRRVRYDETLSAAVDINLASRLMWNGVRWTHTGKVHFIRRIHHRQVTAVDGGRQRSAALLTRYAAILPAAASGRRSLRKAAGEIKPPAIKEKADLFRSFGVYLPDHLVRRTGLIVNNATNKIIALDRYDAVSYMLAEHDLMTGKLRFEFSEVDEFTWDDIVRMRDAGLVGIQLGAVRRHGPPPSTAGEAEAEGLPQPRRAAAAIERRLGDLMTDLDKRGKSPAWLINPSGDLTEREIALLGEPARAVRLSAASEGGGRVRMDAVGYPFWSQALRAMRQLRPCLESGRLVYLDSEARDWRTLIDALTGEEGI</sequence>
<protein>
    <recommendedName>
        <fullName evidence="2">Glycosyltransferase 2-like domain-containing protein</fullName>
    </recommendedName>
</protein>
<dbReference type="InterPro" id="IPR001173">
    <property type="entry name" value="Glyco_trans_2-like"/>
</dbReference>
<keyword evidence="4" id="KW-1185">Reference proteome</keyword>
<dbReference type="SUPFAM" id="SSF53448">
    <property type="entry name" value="Nucleotide-diphospho-sugar transferases"/>
    <property type="match status" value="2"/>
</dbReference>
<feature type="region of interest" description="Disordered" evidence="1">
    <location>
        <begin position="593"/>
        <end position="612"/>
    </location>
</feature>
<comment type="caution">
    <text evidence="3">The sequence shown here is derived from an EMBL/GenBank/DDBJ whole genome shotgun (WGS) entry which is preliminary data.</text>
</comment>
<dbReference type="EMBL" id="AVPK01000017">
    <property type="protein sequence ID" value="KGN35691.1"/>
    <property type="molecule type" value="Genomic_DNA"/>
</dbReference>
<dbReference type="Pfam" id="PF00535">
    <property type="entry name" value="Glycos_transf_2"/>
    <property type="match status" value="1"/>
</dbReference>
<accession>A0A0A0JJ51</accession>
<gene>
    <name evidence="3" type="ORF">N803_06370</name>
</gene>
<organism evidence="3 4">
    <name type="scientific">Knoellia subterranea KCTC 19937</name>
    <dbReference type="NCBI Taxonomy" id="1385521"/>
    <lineage>
        <taxon>Bacteria</taxon>
        <taxon>Bacillati</taxon>
        <taxon>Actinomycetota</taxon>
        <taxon>Actinomycetes</taxon>
        <taxon>Micrococcales</taxon>
        <taxon>Intrasporangiaceae</taxon>
        <taxon>Knoellia</taxon>
    </lineage>
</organism>
<dbReference type="Gene3D" id="3.90.550.10">
    <property type="entry name" value="Spore Coat Polysaccharide Biosynthesis Protein SpsA, Chain A"/>
    <property type="match status" value="2"/>
</dbReference>
<dbReference type="AlphaFoldDB" id="A0A0A0JJ51"/>
<dbReference type="PANTHER" id="PTHR43685">
    <property type="entry name" value="GLYCOSYLTRANSFERASE"/>
    <property type="match status" value="1"/>
</dbReference>
<dbReference type="PANTHER" id="PTHR43685:SF2">
    <property type="entry name" value="GLYCOSYLTRANSFERASE 2-LIKE DOMAIN-CONTAINING PROTEIN"/>
    <property type="match status" value="1"/>
</dbReference>
<evidence type="ECO:0000313" key="4">
    <source>
        <dbReference type="Proteomes" id="UP000030011"/>
    </source>
</evidence>
<feature type="domain" description="Glycosyltransferase 2-like" evidence="2">
    <location>
        <begin position="264"/>
        <end position="389"/>
    </location>
</feature>
<name>A0A0A0JJ51_9MICO</name>
<evidence type="ECO:0000259" key="2">
    <source>
        <dbReference type="Pfam" id="PF00535"/>
    </source>
</evidence>
<dbReference type="CDD" id="cd00761">
    <property type="entry name" value="Glyco_tranf_GTA_type"/>
    <property type="match status" value="1"/>
</dbReference>
<dbReference type="STRING" id="1385521.N803_06370"/>
<dbReference type="RefSeq" id="WP_052112427.1">
    <property type="nucleotide sequence ID" value="NZ_AVPK01000017.1"/>
</dbReference>
<evidence type="ECO:0000256" key="1">
    <source>
        <dbReference type="SAM" id="MobiDB-lite"/>
    </source>
</evidence>
<evidence type="ECO:0000313" key="3">
    <source>
        <dbReference type="EMBL" id="KGN35691.1"/>
    </source>
</evidence>
<dbReference type="InterPro" id="IPR029044">
    <property type="entry name" value="Nucleotide-diphossugar_trans"/>
</dbReference>
<dbReference type="eggNOG" id="COG1216">
    <property type="taxonomic scope" value="Bacteria"/>
</dbReference>
<reference evidence="3 4" key="1">
    <citation type="submission" date="2013-08" db="EMBL/GenBank/DDBJ databases">
        <title>The genome sequence of Knoellia subterranea.</title>
        <authorList>
            <person name="Zhu W."/>
            <person name="Wang G."/>
        </authorList>
    </citation>
    <scope>NUCLEOTIDE SEQUENCE [LARGE SCALE GENOMIC DNA]</scope>
    <source>
        <strain evidence="3 4">KCTC 19937</strain>
    </source>
</reference>
<dbReference type="InterPro" id="IPR050834">
    <property type="entry name" value="Glycosyltransf_2"/>
</dbReference>
<proteinExistence type="predicted"/>
<dbReference type="Proteomes" id="UP000030011">
    <property type="component" value="Unassembled WGS sequence"/>
</dbReference>